<reference evidence="3" key="1">
    <citation type="journal article" date="2023" name="G3 (Bethesda)">
        <title>Whole genome assembly and annotation of the endangered Caribbean coral Acropora cervicornis.</title>
        <authorList>
            <person name="Selwyn J.D."/>
            <person name="Vollmer S.V."/>
        </authorList>
    </citation>
    <scope>NUCLEOTIDE SEQUENCE</scope>
    <source>
        <strain evidence="3">K2</strain>
    </source>
</reference>
<reference evidence="3" key="2">
    <citation type="journal article" date="2023" name="Science">
        <title>Genomic signatures of disease resistance in endangered staghorn corals.</title>
        <authorList>
            <person name="Vollmer S.V."/>
            <person name="Selwyn J.D."/>
            <person name="Despard B.A."/>
            <person name="Roesel C.L."/>
        </authorList>
    </citation>
    <scope>NUCLEOTIDE SEQUENCE</scope>
    <source>
        <strain evidence="3">K2</strain>
    </source>
</reference>
<dbReference type="EMBL" id="JARQWQ010000064">
    <property type="protein sequence ID" value="KAK2555155.1"/>
    <property type="molecule type" value="Genomic_DNA"/>
</dbReference>
<dbReference type="AlphaFoldDB" id="A0AAD9UZD0"/>
<proteinExistence type="predicted"/>
<feature type="region of interest" description="Disordered" evidence="1">
    <location>
        <begin position="93"/>
        <end position="123"/>
    </location>
</feature>
<evidence type="ECO:0000313" key="4">
    <source>
        <dbReference type="Proteomes" id="UP001249851"/>
    </source>
</evidence>
<keyword evidence="2" id="KW-1133">Transmembrane helix</keyword>
<accession>A0AAD9UZD0</accession>
<keyword evidence="2" id="KW-0812">Transmembrane</keyword>
<gene>
    <name evidence="3" type="ORF">P5673_023127</name>
</gene>
<feature type="compositionally biased region" description="Basic and acidic residues" evidence="1">
    <location>
        <begin position="97"/>
        <end position="109"/>
    </location>
</feature>
<sequence>MASTARRIGLSIRSGRKTSREEDNTTPRSRKISYGNKISEREENTISARGNTRFIREIYDDDHHYFQKVEVPSKGFSHGYFPLYKPGIGQRQMAYPEPERKKSAVEHDQPVSARRQASNQKPTEGFQTRWQTFLMQYEPFILFTLVLLTVSVSFYIFFIERQSLFANRDLVEPDEQ</sequence>
<name>A0AAD9UZD0_ACRCE</name>
<keyword evidence="2" id="KW-0472">Membrane</keyword>
<evidence type="ECO:0000313" key="3">
    <source>
        <dbReference type="EMBL" id="KAK2555155.1"/>
    </source>
</evidence>
<evidence type="ECO:0000256" key="2">
    <source>
        <dbReference type="SAM" id="Phobius"/>
    </source>
</evidence>
<keyword evidence="4" id="KW-1185">Reference proteome</keyword>
<dbReference type="Proteomes" id="UP001249851">
    <property type="component" value="Unassembled WGS sequence"/>
</dbReference>
<organism evidence="3 4">
    <name type="scientific">Acropora cervicornis</name>
    <name type="common">Staghorn coral</name>
    <dbReference type="NCBI Taxonomy" id="6130"/>
    <lineage>
        <taxon>Eukaryota</taxon>
        <taxon>Metazoa</taxon>
        <taxon>Cnidaria</taxon>
        <taxon>Anthozoa</taxon>
        <taxon>Hexacorallia</taxon>
        <taxon>Scleractinia</taxon>
        <taxon>Astrocoeniina</taxon>
        <taxon>Acroporidae</taxon>
        <taxon>Acropora</taxon>
    </lineage>
</organism>
<evidence type="ECO:0000256" key="1">
    <source>
        <dbReference type="SAM" id="MobiDB-lite"/>
    </source>
</evidence>
<feature type="region of interest" description="Disordered" evidence="1">
    <location>
        <begin position="1"/>
        <end position="45"/>
    </location>
</feature>
<feature type="transmembrane region" description="Helical" evidence="2">
    <location>
        <begin position="140"/>
        <end position="158"/>
    </location>
</feature>
<comment type="caution">
    <text evidence="3">The sequence shown here is derived from an EMBL/GenBank/DDBJ whole genome shotgun (WGS) entry which is preliminary data.</text>
</comment>
<protein>
    <submittedName>
        <fullName evidence="3">Uncharacterized protein</fullName>
    </submittedName>
</protein>